<proteinExistence type="predicted"/>
<dbReference type="Proteomes" id="UP000632222">
    <property type="component" value="Unassembled WGS sequence"/>
</dbReference>
<evidence type="ECO:0000313" key="2">
    <source>
        <dbReference type="Proteomes" id="UP000632222"/>
    </source>
</evidence>
<sequence length="162" mass="17886">MARSRNITISSENSSDVVTLTANIANVRTEIFRYKVPKGSTITIPNATELKNGIAKGVHFITELKDVSNNKIPGGSKLVFGVLGPADEFETNLRALPYSPWRQLSTDQQRNDDYKTQLVAAADLNVPGITLREGEMLVISLISTTAINWNNSYFEIMAQELN</sequence>
<comment type="caution">
    <text evidence="1">The sequence shown here is derived from an EMBL/GenBank/DDBJ whole genome shotgun (WGS) entry which is preliminary data.</text>
</comment>
<evidence type="ECO:0000313" key="1">
    <source>
        <dbReference type="EMBL" id="GGJ56579.1"/>
    </source>
</evidence>
<dbReference type="RefSeq" id="WP_189008396.1">
    <property type="nucleotide sequence ID" value="NZ_BMOD01000036.1"/>
</dbReference>
<accession>A0ABQ2DJ42</accession>
<gene>
    <name evidence="1" type="ORF">GCM10008938_48420</name>
</gene>
<name>A0ABQ2DJ42_9DEIO</name>
<organism evidence="1 2">
    <name type="scientific">Deinococcus roseus</name>
    <dbReference type="NCBI Taxonomy" id="392414"/>
    <lineage>
        <taxon>Bacteria</taxon>
        <taxon>Thermotogati</taxon>
        <taxon>Deinococcota</taxon>
        <taxon>Deinococci</taxon>
        <taxon>Deinococcales</taxon>
        <taxon>Deinococcaceae</taxon>
        <taxon>Deinococcus</taxon>
    </lineage>
</organism>
<dbReference type="Gene3D" id="2.60.120.1180">
    <property type="match status" value="1"/>
</dbReference>
<keyword evidence="2" id="KW-1185">Reference proteome</keyword>
<protein>
    <submittedName>
        <fullName evidence="1">Uncharacterized protein</fullName>
    </submittedName>
</protein>
<dbReference type="EMBL" id="BMOD01000036">
    <property type="protein sequence ID" value="GGJ56579.1"/>
    <property type="molecule type" value="Genomic_DNA"/>
</dbReference>
<reference evidence="2" key="1">
    <citation type="journal article" date="2019" name="Int. J. Syst. Evol. Microbiol.">
        <title>The Global Catalogue of Microorganisms (GCM) 10K type strain sequencing project: providing services to taxonomists for standard genome sequencing and annotation.</title>
        <authorList>
            <consortium name="The Broad Institute Genomics Platform"/>
            <consortium name="The Broad Institute Genome Sequencing Center for Infectious Disease"/>
            <person name="Wu L."/>
            <person name="Ma J."/>
        </authorList>
    </citation>
    <scope>NUCLEOTIDE SEQUENCE [LARGE SCALE GENOMIC DNA]</scope>
    <source>
        <strain evidence="2">JCM 14370</strain>
    </source>
</reference>